<keyword evidence="4" id="KW-0012">Acyltransferase</keyword>
<feature type="domain" description="Carrier" evidence="6">
    <location>
        <begin position="900"/>
        <end position="975"/>
    </location>
</feature>
<dbReference type="Pfam" id="PF00550">
    <property type="entry name" value="PP-binding"/>
    <property type="match status" value="3"/>
</dbReference>
<dbReference type="SUPFAM" id="SSF47336">
    <property type="entry name" value="ACP-like"/>
    <property type="match status" value="3"/>
</dbReference>
<dbReference type="Gene3D" id="3.40.50.720">
    <property type="entry name" value="NAD(P)-binding Rossmann-like Domain"/>
    <property type="match status" value="2"/>
</dbReference>
<dbReference type="Proteomes" id="UP001501414">
    <property type="component" value="Unassembled WGS sequence"/>
</dbReference>
<keyword evidence="1" id="KW-0596">Phosphopantetheine</keyword>
<evidence type="ECO:0000313" key="8">
    <source>
        <dbReference type="EMBL" id="GAA1388366.1"/>
    </source>
</evidence>
<keyword evidence="3" id="KW-0808">Transferase</keyword>
<feature type="domain" description="Carrier" evidence="6">
    <location>
        <begin position="3598"/>
        <end position="3676"/>
    </location>
</feature>
<dbReference type="InterPro" id="IPR006162">
    <property type="entry name" value="Ppantetheine_attach_site"/>
</dbReference>
<name>A0ABN1XRN1_9PSEU</name>
<dbReference type="NCBIfam" id="NF045894">
    <property type="entry name" value="PKS_plus_SDR"/>
    <property type="match status" value="1"/>
</dbReference>
<feature type="compositionally biased region" description="Low complexity" evidence="5">
    <location>
        <begin position="885"/>
        <end position="895"/>
    </location>
</feature>
<dbReference type="PANTHER" id="PTHR43775">
    <property type="entry name" value="FATTY ACID SYNTHASE"/>
    <property type="match status" value="1"/>
</dbReference>
<protein>
    <recommendedName>
        <fullName evidence="10">Acyl transferase domain-containing protein</fullName>
    </recommendedName>
</protein>
<dbReference type="Pfam" id="PF00109">
    <property type="entry name" value="ketoacyl-synt"/>
    <property type="match status" value="3"/>
</dbReference>
<dbReference type="SMART" id="SM00825">
    <property type="entry name" value="PKS_KS"/>
    <property type="match status" value="3"/>
</dbReference>
<dbReference type="Pfam" id="PF16197">
    <property type="entry name" value="KAsynt_C_assoc"/>
    <property type="match status" value="3"/>
</dbReference>
<sequence length="3738" mass="383240">MVDSGLRESGTDSVAVVGIACRLPGAGDPGQLWELLRTGRDAVGTPGPGRRADLAGPGSGPAGLLDRIDLFDAGFFGISPAEAVAMDPRQRLVLELAWEAFEDAALDPHRLASDCAGVFVGTLGDDYRAVAPPAGRYSLTGLANGLIANRVSYALGLRGPSLTVDAAQASSLVAVHLAVQSLRRGESDLAVVGGVNLFTTTAGFTAAQAFGALSPQGRCRAFDAGADGFVRGEGGAVVLLKPLVAALADGDVVRAVILGSATNNDGPTATLTTPDGAAQAAVVRAACADAGVAPDAVEHVELHGTGTPVGDPIEAAALGAALGTGRSAGAELRVGSIKTNIGHLEGAAGIAGLLKTVLMLEHGELVPSLHFTGAPESIPLDRFGLRVQVAAEQRDLAVAGVSSFGMGGSNAHVVLGRAPVADRPAADPDSGVPWLLSARDPAGLAARAADLAPRVAEHEDALDAVAATLLHGRAQFEHRAAVFGRTASELTAGLTSLATGTPDPGRLVTGVAPSRGRRVAMIFSGQGALWQGMARELLDTPPDLLPGFAETIEACAAALAPYIDWSVVDVLRGGQGAERIEVAQPVQWAMMVALARTWRSHGVEPVAVLGHSQGEIAAACVAGGLSLDDGARVVARRAQSFSAIDDAGLGMAVVSAPIATVRDRLRAYGDRVSVGAVNGPLTVVLTGLATAVAEVVAEFDADGIWTRIVPLRYASHCPQVEPVCTAIAEPLRPISPRSSSVGFYSTVLDRLVDTATLDVHYWQENLRRTVRFQDAVRGLVAAGFDAFIECSPHPVLVGPVRDTVAELGGDAVAQGTLEREAGGLAGFRTALATAHVHGLPVDLDLLSGSRARRPVALPTYPFQRKRHWPASGPADVPVAEPPAEPVAETPATPVEPRSRRELLAVVLAQTAAILGHDGAEDIPADRTFRDLGLGSLPSVELRTALATALGRALPPTVLFDHPTPAALAAHLHDGSAAADTAAAPDADAETDPVAIVGLSCALPGGVTGPKQLWELLRSGSDVITGFPTDRDWTVPDHTYCRSGGFLTGAADFDAEFFGIAPVAALAMDPQQRLLLEHSWTALENAGIAPATLHGSATGVVMGTWDTGYAELCRRHGDDLAGHLTTGGSMAVVSGRVAFALGLSGPALTIDTACSSSLVALHTAVAAIRRGECDRALVGGATVMASPETFVGYAQQRGLAADGRCKAFAADADGFGPAEGVVVLVLERLSAARAARRPVWGIVCGSAVNSDGASNGLTAPSGPAQERVIRAALRDAGLAASEVDVAEAHGTGTALGDPIEAGALQATYGQAGRPVLLGSVKSNLGHTQAAAGLAGLAKVLLALQEATVPRSLHADRPSTYVDWEAGSLDLVTEERPWQAGERPRRAGVSSFGISGTNAHVIVEEPPTLPAVLAEPGLVVWPVSARSTVALRTQAGRLGDWLRAHPDAPAVDVAHTLVQGRDQHEHRAVLLDGADRTGALAALAAGSAHPDVVTGRAATDPAVVFVFPGQGSQWAGMARELRDLEPVFAAALAECAAALAPHVDWSLTDVLADPDALQRVDVVQPALWAVHVALAALWRHHGVSPDAVVGHSQGEIAAACVAGALSINDAATVVAVRSRLLRRIVGAGTMASVSAPLSEVAPLIARFGDSIAVAAVNGPGAVVVSGALAAVNEFRDCCHEAGLRTRSVPVDYAAHSASVDELADELAVSLAGIRPVAPAVPMWSTVDDHAVVGPELDATYWVRNLRETVRFHDAVEAVSAGGPTVFVECSAHPVLVPAMAAEASLGTLRRDEGGTERFRRALAEAHVLGVPVDWRQDGSRLLRLPGHPFRRERFWPAARPPAPAADGPFWAAVEADDPAVLARLLGLESEIAERALPALAGWHADAAERRATEAWRFRTAWVHRPDPEPTVFTGIWLLVAPDEPTDAVRTWTDAAAAAVADAGGTAVPVALDDLADRSAVAQRLRVAAQHGPVAGVVSFLGLAATGSPTEAATALAATAGLVQGLTAAGLVSRLWIVTTGATEPTGARHLAQATLWGLGRVLALESPELWGGLIDVSADSAAHRLVATLAAADGEDQVALTDTGRLVPRLQHRTVPTARWTPRGTVLITGGTGALAGHVAEVLAAHGAEHLVLVSRRLPDAEAVAALDARLGRVRVTRRACDVADRAAVAALLVELGAELTAVVHTAAALDDGLVDELTAPRIAQALQAKAVGATHLHELTAHHDLDAFVLFSSVSATVGVPGQGNYAPGNAYLDALAVHRRAAGLPATSIAWGPWAGGGAATQGSVLDNMTRHGLRPMAPELAAALVLEAPDEPAVAVVDLDRERFHPAYSAARHRPFVADLPGAAPAAPADADGLPGRIAGRPRADQLATVLDTVRAHVAAVLGHVGPDAVEDDRTFAALGLDSLTGVELRNRIGRDTDVWLPATAVFDHPTPAALAERVLTELGGASAAPVAVPGPQHTDDDPVVIVGVSCALPGGVTSPDALWELLRSETDSVGELPTDRGWDPALFDPDPDRAGHSYTRHGAFLAGAAEFDASFFGISPREALAMDPQQRLLLEHSWAALENAGIPPAELRGTETGVFVGLSPQNYAGAAAAAAARVEGYALTGAAPSVASGRVAFALGLTGPALTIDTACSSSLVALHTAVAAVRRGECDLALVGGVAVMATPAVFVGFSRQRGLASDGRCKAFGATADGFGPGEGVVVCAVERLSSARAAGRRVLAVVRGSAVNADGASNGLTAPSGAAQERVIRSALRNAGLGVEDVDVVEAHGTGTRLGDPIEVAALQATYGRSGRPVVLGSVKSNVGHAQAAAGLVGLLKVLLAVRHGVVPRTLHCAEPSPLIDWSAGSVEPAQSQIDWPAGERLRRAAVSSFGISGTNVHVIVEEPPAEPAPEPVGTGSVAWPVSARSADALHAQVVALAGWLDAHPDASVHDVARTLATREAFDHRVVAVGEDRATLLAELTGATRAEAGTRHRIGMVLREPTDPDALAAQLAGAPAFDEAYARCRAALPALTARGRAWAVLVGLGAVWQAHGVIPEAAVGTGVGQLAAECLVGVRTVAGATRLLDAPPGPAELPTGITTVLDSAGAALPLVLPPERGGLLRALATAFARGLPVDWRPAVDGRLLDLPQYAFQRRRYWLSPPTAVPEAAADWRYTIDWESHTEPGTGVSGRWLVAAAPGDPRAAAAAEALDAQGATAVPVPLEAPDRAAAVLAEHGDAAGVVAVLDTAPAALTIAQAVLNVPGAPRLWFLTRDAVAVTGGAPDPDAAMVWGLGRVFGLEHPQRWGGLVDVGGPSDVTAAVGMLAGEEDQLAVRDGRVLRRRLVRAAPTGPTSAVVPSGTVLLTGGTGGIGGHVARWLVGAGADHVVLLSRGGPDAPGAAELVTELAALGPATVSVRACDVADRDDLAAALASLDEPVTAVFHAAGLGQVGVPLADMPVEELERVAAAKVRGARNLDDLVGDVETFVLFSSIAATWGGGGQGGYSAANAYLDALAAARRAHGRAAVSVAWGIWDGPGMADGAGKAELARRGVRPLAPAAALTQLRAALGAAEPCLVVADIEWPVFGPAFAAARRRPLLDRVVPTAVLTGVPAAEPVDAPAERDMLALVVAEIAQTLGHDDPAELDPEHPFEQLGVDSMAAVELSGRLTDVLGHDVPVTDVFDHPSPTELAAHLGRPSPEEVLDRLRTAVDDLAAELAAAAAAGVTEAELNALTRRLVTATAEPLSDESIDALIGEHDRS</sequence>
<dbReference type="InterPro" id="IPR020806">
    <property type="entry name" value="PKS_PP-bd"/>
</dbReference>
<proteinExistence type="predicted"/>
<dbReference type="SUPFAM" id="SSF53901">
    <property type="entry name" value="Thiolase-like"/>
    <property type="match status" value="3"/>
</dbReference>
<dbReference type="PANTHER" id="PTHR43775:SF51">
    <property type="entry name" value="INACTIVE PHENOLPHTHIOCEROL SYNTHESIS POLYKETIDE SYNTHASE TYPE I PKS1-RELATED"/>
    <property type="match status" value="1"/>
</dbReference>
<evidence type="ECO:0000313" key="9">
    <source>
        <dbReference type="Proteomes" id="UP001501414"/>
    </source>
</evidence>
<evidence type="ECO:0000256" key="5">
    <source>
        <dbReference type="SAM" id="MobiDB-lite"/>
    </source>
</evidence>
<dbReference type="InterPro" id="IPR018201">
    <property type="entry name" value="Ketoacyl_synth_AS"/>
</dbReference>
<keyword evidence="9" id="KW-1185">Reference proteome</keyword>
<feature type="domain" description="Ketosynthase family 3 (KS3)" evidence="7">
    <location>
        <begin position="990"/>
        <end position="1403"/>
    </location>
</feature>
<dbReference type="InterPro" id="IPR016036">
    <property type="entry name" value="Malonyl_transacylase_ACP-bd"/>
</dbReference>
<dbReference type="SMART" id="SM00822">
    <property type="entry name" value="PKS_KR"/>
    <property type="match status" value="2"/>
</dbReference>
<dbReference type="SUPFAM" id="SSF52151">
    <property type="entry name" value="FabD/lysophospholipase-like"/>
    <property type="match status" value="2"/>
</dbReference>
<reference evidence="8 9" key="1">
    <citation type="journal article" date="2019" name="Int. J. Syst. Evol. Microbiol.">
        <title>The Global Catalogue of Microorganisms (GCM) 10K type strain sequencing project: providing services to taxonomists for standard genome sequencing and annotation.</title>
        <authorList>
            <consortium name="The Broad Institute Genomics Platform"/>
            <consortium name="The Broad Institute Genome Sequencing Center for Infectious Disease"/>
            <person name="Wu L."/>
            <person name="Ma J."/>
        </authorList>
    </citation>
    <scope>NUCLEOTIDE SEQUENCE [LARGE SCALE GENOMIC DNA]</scope>
    <source>
        <strain evidence="8 9">JCM 11896</strain>
    </source>
</reference>
<evidence type="ECO:0000256" key="1">
    <source>
        <dbReference type="ARBA" id="ARBA00022450"/>
    </source>
</evidence>
<dbReference type="InterPro" id="IPR014043">
    <property type="entry name" value="Acyl_transferase_dom"/>
</dbReference>
<dbReference type="SUPFAM" id="SSF51735">
    <property type="entry name" value="NAD(P)-binding Rossmann-fold domains"/>
    <property type="match status" value="4"/>
</dbReference>
<dbReference type="SMART" id="SM00827">
    <property type="entry name" value="PKS_AT"/>
    <property type="match status" value="2"/>
</dbReference>
<dbReference type="SMART" id="SM01294">
    <property type="entry name" value="PKS_PP_betabranch"/>
    <property type="match status" value="3"/>
</dbReference>
<dbReference type="InterPro" id="IPR013968">
    <property type="entry name" value="PKS_KR"/>
</dbReference>
<dbReference type="Gene3D" id="3.30.70.3290">
    <property type="match status" value="3"/>
</dbReference>
<dbReference type="EMBL" id="BAAAJK010000008">
    <property type="protein sequence ID" value="GAA1388366.1"/>
    <property type="molecule type" value="Genomic_DNA"/>
</dbReference>
<dbReference type="InterPro" id="IPR016039">
    <property type="entry name" value="Thiolase-like"/>
</dbReference>
<dbReference type="InterPro" id="IPR016035">
    <property type="entry name" value="Acyl_Trfase/lysoPLipase"/>
</dbReference>
<dbReference type="Pfam" id="PF18369">
    <property type="entry name" value="PKS_DE"/>
    <property type="match status" value="1"/>
</dbReference>
<evidence type="ECO:0000256" key="2">
    <source>
        <dbReference type="ARBA" id="ARBA00022553"/>
    </source>
</evidence>
<dbReference type="SMART" id="SM00823">
    <property type="entry name" value="PKS_PP"/>
    <property type="match status" value="3"/>
</dbReference>
<dbReference type="PROSITE" id="PS00606">
    <property type="entry name" value="KS3_1"/>
    <property type="match status" value="2"/>
</dbReference>
<dbReference type="PROSITE" id="PS52004">
    <property type="entry name" value="KS3_2"/>
    <property type="match status" value="3"/>
</dbReference>
<comment type="caution">
    <text evidence="8">The sequence shown here is derived from an EMBL/GenBank/DDBJ whole genome shotgun (WGS) entry which is preliminary data.</text>
</comment>
<dbReference type="InterPro" id="IPR009081">
    <property type="entry name" value="PP-bd_ACP"/>
</dbReference>
<dbReference type="InterPro" id="IPR032821">
    <property type="entry name" value="PKS_assoc"/>
</dbReference>
<evidence type="ECO:0000259" key="7">
    <source>
        <dbReference type="PROSITE" id="PS52004"/>
    </source>
</evidence>
<dbReference type="Gene3D" id="1.10.1200.10">
    <property type="entry name" value="ACP-like"/>
    <property type="match status" value="3"/>
</dbReference>
<evidence type="ECO:0000256" key="4">
    <source>
        <dbReference type="ARBA" id="ARBA00023315"/>
    </source>
</evidence>
<dbReference type="PROSITE" id="PS00012">
    <property type="entry name" value="PHOSPHOPANTETHEINE"/>
    <property type="match status" value="2"/>
</dbReference>
<dbReference type="RefSeq" id="WP_344021858.1">
    <property type="nucleotide sequence ID" value="NZ_BAAAJK010000008.1"/>
</dbReference>
<dbReference type="InterPro" id="IPR041618">
    <property type="entry name" value="PKS_DE"/>
</dbReference>
<accession>A0ABN1XRN1</accession>
<dbReference type="InterPro" id="IPR014030">
    <property type="entry name" value="Ketoacyl_synth_N"/>
</dbReference>
<dbReference type="SUPFAM" id="SSF55048">
    <property type="entry name" value="Probable ACP-binding domain of malonyl-CoA ACP transacylase"/>
    <property type="match status" value="2"/>
</dbReference>
<feature type="domain" description="Ketosynthase family 3 (KS3)" evidence="7">
    <location>
        <begin position="2462"/>
        <end position="2884"/>
    </location>
</feature>
<keyword evidence="2" id="KW-0597">Phosphoprotein</keyword>
<dbReference type="CDD" id="cd00833">
    <property type="entry name" value="PKS"/>
    <property type="match status" value="3"/>
</dbReference>
<dbReference type="Pfam" id="PF02801">
    <property type="entry name" value="Ketoacyl-synt_C"/>
    <property type="match status" value="3"/>
</dbReference>
<dbReference type="InterPro" id="IPR057326">
    <property type="entry name" value="KR_dom"/>
</dbReference>
<dbReference type="PROSITE" id="PS50075">
    <property type="entry name" value="CARRIER"/>
    <property type="match status" value="3"/>
</dbReference>
<dbReference type="Gene3D" id="3.40.47.10">
    <property type="match status" value="3"/>
</dbReference>
<dbReference type="Gene3D" id="3.40.366.10">
    <property type="entry name" value="Malonyl-Coenzyme A Acyl Carrier Protein, domain 2"/>
    <property type="match status" value="2"/>
</dbReference>
<evidence type="ECO:0000259" key="6">
    <source>
        <dbReference type="PROSITE" id="PS50075"/>
    </source>
</evidence>
<evidence type="ECO:0000256" key="3">
    <source>
        <dbReference type="ARBA" id="ARBA00022679"/>
    </source>
</evidence>
<gene>
    <name evidence="8" type="ORF">GCM10009613_25570</name>
</gene>
<dbReference type="InterPro" id="IPR014031">
    <property type="entry name" value="Ketoacyl_synth_C"/>
</dbReference>
<dbReference type="InterPro" id="IPR036736">
    <property type="entry name" value="ACP-like_sf"/>
</dbReference>
<evidence type="ECO:0008006" key="10">
    <source>
        <dbReference type="Google" id="ProtNLM"/>
    </source>
</evidence>
<dbReference type="InterPro" id="IPR036291">
    <property type="entry name" value="NAD(P)-bd_dom_sf"/>
</dbReference>
<feature type="domain" description="Carrier" evidence="6">
    <location>
        <begin position="2369"/>
        <end position="2444"/>
    </location>
</feature>
<dbReference type="InterPro" id="IPR050091">
    <property type="entry name" value="PKS_NRPS_Biosynth_Enz"/>
</dbReference>
<dbReference type="Pfam" id="PF00698">
    <property type="entry name" value="Acyl_transf_1"/>
    <property type="match status" value="2"/>
</dbReference>
<feature type="region of interest" description="Disordered" evidence="5">
    <location>
        <begin position="868"/>
        <end position="895"/>
    </location>
</feature>
<organism evidence="8 9">
    <name type="scientific">Pseudonocardia kongjuensis</name>
    <dbReference type="NCBI Taxonomy" id="102227"/>
    <lineage>
        <taxon>Bacteria</taxon>
        <taxon>Bacillati</taxon>
        <taxon>Actinomycetota</taxon>
        <taxon>Actinomycetes</taxon>
        <taxon>Pseudonocardiales</taxon>
        <taxon>Pseudonocardiaceae</taxon>
        <taxon>Pseudonocardia</taxon>
    </lineage>
</organism>
<dbReference type="Pfam" id="PF08659">
    <property type="entry name" value="KR"/>
    <property type="match status" value="2"/>
</dbReference>
<dbReference type="InterPro" id="IPR020841">
    <property type="entry name" value="PKS_Beta-ketoAc_synthase_dom"/>
</dbReference>
<dbReference type="InterPro" id="IPR001227">
    <property type="entry name" value="Ac_transferase_dom_sf"/>
</dbReference>
<dbReference type="CDD" id="cd08952">
    <property type="entry name" value="KR_1_SDR_x"/>
    <property type="match status" value="2"/>
</dbReference>
<feature type="domain" description="Ketosynthase family 3 (KS3)" evidence="7">
    <location>
        <begin position="11"/>
        <end position="417"/>
    </location>
</feature>